<dbReference type="RefSeq" id="WP_172166985.1">
    <property type="nucleotide sequence ID" value="NZ_CP053564.1"/>
</dbReference>
<sequence length="187" mass="19595">MPTTSALKKIMFRTGRAAAIAAVTVGLTAGLATAPASAAPTPSGANLKITYAYGSGGYYNVIISGRFAMSQHDAVGYMNNLATGSRAAAGQGPGGVFYHVTGDDSGSYDSDVWRTDFFAGAHNDAGGYLFAGSDGIYFYRAFQVHASVLNEDNGYWDKTDEIYADATFVDGDNGSRRAYSNVVTGLF</sequence>
<dbReference type="EMBL" id="CP053564">
    <property type="protein sequence ID" value="QJY49996.1"/>
    <property type="molecule type" value="Genomic_DNA"/>
</dbReference>
<dbReference type="KEGG" id="pbro:HOP40_33000"/>
<protein>
    <submittedName>
        <fullName evidence="2">Uncharacterized protein</fullName>
    </submittedName>
</protein>
<proteinExistence type="predicted"/>
<gene>
    <name evidence="2" type="ORF">HOP40_33000</name>
</gene>
<organism evidence="2 3">
    <name type="scientific">Pseudonocardia broussonetiae</name>
    <dbReference type="NCBI Taxonomy" id="2736640"/>
    <lineage>
        <taxon>Bacteria</taxon>
        <taxon>Bacillati</taxon>
        <taxon>Actinomycetota</taxon>
        <taxon>Actinomycetes</taxon>
        <taxon>Pseudonocardiales</taxon>
        <taxon>Pseudonocardiaceae</taxon>
        <taxon>Pseudonocardia</taxon>
    </lineage>
</organism>
<keyword evidence="3" id="KW-1185">Reference proteome</keyword>
<name>A0A6M6JSB4_9PSEU</name>
<keyword evidence="1" id="KW-0732">Signal</keyword>
<feature type="chain" id="PRO_5026817222" evidence="1">
    <location>
        <begin position="39"/>
        <end position="187"/>
    </location>
</feature>
<dbReference type="Proteomes" id="UP000505377">
    <property type="component" value="Chromosome"/>
</dbReference>
<feature type="signal peptide" evidence="1">
    <location>
        <begin position="1"/>
        <end position="38"/>
    </location>
</feature>
<evidence type="ECO:0000313" key="2">
    <source>
        <dbReference type="EMBL" id="QJY49996.1"/>
    </source>
</evidence>
<evidence type="ECO:0000256" key="1">
    <source>
        <dbReference type="SAM" id="SignalP"/>
    </source>
</evidence>
<accession>A0A6M6JSB4</accession>
<dbReference type="AlphaFoldDB" id="A0A6M6JSB4"/>
<reference evidence="2 3" key="1">
    <citation type="submission" date="2020-05" db="EMBL/GenBank/DDBJ databases">
        <authorList>
            <person name="Mo P."/>
        </authorList>
    </citation>
    <scope>NUCLEOTIDE SEQUENCE [LARGE SCALE GENOMIC DNA]</scope>
    <source>
        <strain evidence="2 3">Gen01</strain>
    </source>
</reference>
<evidence type="ECO:0000313" key="3">
    <source>
        <dbReference type="Proteomes" id="UP000505377"/>
    </source>
</evidence>